<dbReference type="PANTHER" id="PTHR45947">
    <property type="entry name" value="SULFOQUINOVOSYL TRANSFERASE SQD2"/>
    <property type="match status" value="1"/>
</dbReference>
<dbReference type="SUPFAM" id="SSF53756">
    <property type="entry name" value="UDP-Glycosyltransferase/glycogen phosphorylase"/>
    <property type="match status" value="1"/>
</dbReference>
<dbReference type="CDD" id="cd03801">
    <property type="entry name" value="GT4_PimA-like"/>
    <property type="match status" value="1"/>
</dbReference>
<reference evidence="3" key="1">
    <citation type="journal article" date="2020" name="mSystems">
        <title>Genome- and Community-Level Interaction Insights into Carbon Utilization and Element Cycling Functions of Hydrothermarchaeota in Hydrothermal Sediment.</title>
        <authorList>
            <person name="Zhou Z."/>
            <person name="Liu Y."/>
            <person name="Xu W."/>
            <person name="Pan J."/>
            <person name="Luo Z.H."/>
            <person name="Li M."/>
        </authorList>
    </citation>
    <scope>NUCLEOTIDE SEQUENCE [LARGE SCALE GENOMIC DNA]</scope>
    <source>
        <strain evidence="3">SpSt-488</strain>
    </source>
</reference>
<dbReference type="Pfam" id="PF13439">
    <property type="entry name" value="Glyco_transf_4"/>
    <property type="match status" value="1"/>
</dbReference>
<sequence length="400" mass="44456">MKVLYVVTAYPRSATDVITPWLVETVRRLRDRGHDVTVFTSSYRGLGNQTINETPVVRFRYFPKRWEDLTHDETAVDRVKRGPRYKLMALCYLVAGSVAVFKLCRRERFDVIHVHWPLPHYLFGRVAQLARRAPVVISFHGAELMVVKHGLKLLRPFLRWAIAGADAITANSTHTVKAIQEIVNRPVHIVPYGTTAGECPASPPPTAATTKQLLFVGRLVERKGVPFLVEAAALLRADVPLHLNIVGTGPEEPALRTLVSERGIEKQVTFHGFVSAPELERLYRQCDVFVLPAVYDSKGDTEGLGVVLIDAMSHRKPVVASGIGGIVDLVIDGRTGIAVPPADPPALAHALRRVLTDAELSRRLGDAGYEHIRRNYSWPAIIERLETLYSQLTGAARRES</sequence>
<comment type="caution">
    <text evidence="3">The sequence shown here is derived from an EMBL/GenBank/DDBJ whole genome shotgun (WGS) entry which is preliminary data.</text>
</comment>
<evidence type="ECO:0000259" key="2">
    <source>
        <dbReference type="Pfam" id="PF13439"/>
    </source>
</evidence>
<feature type="domain" description="Glycosyl transferase family 1" evidence="1">
    <location>
        <begin position="209"/>
        <end position="370"/>
    </location>
</feature>
<evidence type="ECO:0000313" key="3">
    <source>
        <dbReference type="EMBL" id="HGK28856.1"/>
    </source>
</evidence>
<dbReference type="Gene3D" id="3.40.50.2000">
    <property type="entry name" value="Glycogen Phosphorylase B"/>
    <property type="match status" value="2"/>
</dbReference>
<evidence type="ECO:0000259" key="1">
    <source>
        <dbReference type="Pfam" id="PF00534"/>
    </source>
</evidence>
<name>A0A7C4GDY3_UNCW3</name>
<protein>
    <submittedName>
        <fullName evidence="3">Glycosyltransferase family 1 protein</fullName>
    </submittedName>
</protein>
<gene>
    <name evidence="3" type="ORF">ENS41_07930</name>
</gene>
<dbReference type="EMBL" id="DSUT01000166">
    <property type="protein sequence ID" value="HGK28856.1"/>
    <property type="molecule type" value="Genomic_DNA"/>
</dbReference>
<dbReference type="GO" id="GO:0016757">
    <property type="term" value="F:glycosyltransferase activity"/>
    <property type="evidence" value="ECO:0007669"/>
    <property type="project" value="InterPro"/>
</dbReference>
<organism evidence="3">
    <name type="scientific">candidate division WOR-3 bacterium</name>
    <dbReference type="NCBI Taxonomy" id="2052148"/>
    <lineage>
        <taxon>Bacteria</taxon>
        <taxon>Bacteria division WOR-3</taxon>
    </lineage>
</organism>
<accession>A0A7C4GDY3</accession>
<feature type="domain" description="Glycosyltransferase subfamily 4-like N-terminal" evidence="2">
    <location>
        <begin position="23"/>
        <end position="193"/>
    </location>
</feature>
<dbReference type="AlphaFoldDB" id="A0A7C4GDY3"/>
<dbReference type="Pfam" id="PF00534">
    <property type="entry name" value="Glycos_transf_1"/>
    <property type="match status" value="1"/>
</dbReference>
<dbReference type="InterPro" id="IPR028098">
    <property type="entry name" value="Glyco_trans_4-like_N"/>
</dbReference>
<keyword evidence="3" id="KW-0808">Transferase</keyword>
<dbReference type="InterPro" id="IPR050194">
    <property type="entry name" value="Glycosyltransferase_grp1"/>
</dbReference>
<dbReference type="InterPro" id="IPR001296">
    <property type="entry name" value="Glyco_trans_1"/>
</dbReference>
<proteinExistence type="predicted"/>
<dbReference type="PANTHER" id="PTHR45947:SF3">
    <property type="entry name" value="SULFOQUINOVOSYL TRANSFERASE SQD2"/>
    <property type="match status" value="1"/>
</dbReference>